<keyword evidence="4 6" id="KW-0255">Endonuclease</keyword>
<comment type="subunit">
    <text evidence="6">Consists of a catalytic RNA component and at least 4-5 protein subunits.</text>
</comment>
<keyword evidence="12" id="KW-1185">Reference proteome</keyword>
<sequence length="91" mass="9968">MNAQTLPRHELAGLHAEVIESSNADLVGIEGDIVDETMHTLLVAGDGTKQVPKAAATFRVTLEDETVIIEGERLVARPARRTELTTPHTWR</sequence>
<evidence type="ECO:0000313" key="9">
    <source>
        <dbReference type="EMBL" id="KAB7519774.1"/>
    </source>
</evidence>
<dbReference type="EMBL" id="QMDY01000001">
    <property type="protein sequence ID" value="KAB7519774.1"/>
    <property type="molecule type" value="Genomic_DNA"/>
</dbReference>
<dbReference type="EC" id="3.1.26.5" evidence="6"/>
<dbReference type="SUPFAM" id="SSF101744">
    <property type="entry name" value="Rof/RNase P subunit-like"/>
    <property type="match status" value="1"/>
</dbReference>
<dbReference type="GO" id="GO:0003723">
    <property type="term" value="F:RNA binding"/>
    <property type="evidence" value="ECO:0007669"/>
    <property type="project" value="InterPro"/>
</dbReference>
<dbReference type="InterPro" id="IPR023534">
    <property type="entry name" value="Rof/RNase_P-like"/>
</dbReference>
<dbReference type="EMBL" id="QJOW01000002">
    <property type="protein sequence ID" value="KAB7517107.1"/>
    <property type="molecule type" value="Genomic_DNA"/>
</dbReference>
<dbReference type="InterPro" id="IPR023538">
    <property type="entry name" value="RNP1"/>
</dbReference>
<dbReference type="GO" id="GO:0004526">
    <property type="term" value="F:ribonuclease P activity"/>
    <property type="evidence" value="ECO:0007669"/>
    <property type="project" value="UniProtKB-UniRule"/>
</dbReference>
<dbReference type="RefSeq" id="WP_075938170.1">
    <property type="nucleotide sequence ID" value="NZ_QJOW01000002.1"/>
</dbReference>
<evidence type="ECO:0000256" key="4">
    <source>
        <dbReference type="ARBA" id="ARBA00022759"/>
    </source>
</evidence>
<evidence type="ECO:0000256" key="3">
    <source>
        <dbReference type="ARBA" id="ARBA00022722"/>
    </source>
</evidence>
<evidence type="ECO:0000313" key="7">
    <source>
        <dbReference type="EMBL" id="KAB7515687.1"/>
    </source>
</evidence>
<comment type="similarity">
    <text evidence="6">Belongs to the eukaryotic/archaeal RNase P protein component 1 family.</text>
</comment>
<protein>
    <recommendedName>
        <fullName evidence="6">Ribonuclease P protein component 1</fullName>
        <shortName evidence="6">RNase P component 1</shortName>
        <ecNumber evidence="6">3.1.26.5</ecNumber>
    </recommendedName>
    <alternativeName>
        <fullName evidence="6">Rpp29</fullName>
    </alternativeName>
</protein>
<evidence type="ECO:0000256" key="2">
    <source>
        <dbReference type="ARBA" id="ARBA00022694"/>
    </source>
</evidence>
<dbReference type="AlphaFoldDB" id="A0A5N5UEN1"/>
<evidence type="ECO:0000313" key="10">
    <source>
        <dbReference type="Proteomes" id="UP000326207"/>
    </source>
</evidence>
<evidence type="ECO:0000313" key="8">
    <source>
        <dbReference type="EMBL" id="KAB7517107.1"/>
    </source>
</evidence>
<comment type="function">
    <text evidence="6">Part of ribonuclease P, a protein complex that generates mature tRNA molecules by cleaving their 5'-ends.</text>
</comment>
<dbReference type="EMBL" id="QKKZ01000001">
    <property type="protein sequence ID" value="KAB7515687.1"/>
    <property type="molecule type" value="Genomic_DNA"/>
</dbReference>
<dbReference type="Proteomes" id="UP000326865">
    <property type="component" value="Unassembled WGS sequence"/>
</dbReference>
<evidence type="ECO:0000256" key="5">
    <source>
        <dbReference type="ARBA" id="ARBA00022801"/>
    </source>
</evidence>
<keyword evidence="3 6" id="KW-0540">Nuclease</keyword>
<accession>A0A5N5UAV5</accession>
<dbReference type="SMART" id="SM00538">
    <property type="entry name" value="POP4"/>
    <property type="match status" value="1"/>
</dbReference>
<evidence type="ECO:0000313" key="12">
    <source>
        <dbReference type="Proteomes" id="UP000326865"/>
    </source>
</evidence>
<accession>A0A5N5UPP0</accession>
<evidence type="ECO:0000313" key="11">
    <source>
        <dbReference type="Proteomes" id="UP000326302"/>
    </source>
</evidence>
<evidence type="ECO:0000256" key="6">
    <source>
        <dbReference type="HAMAP-Rule" id="MF_00754"/>
    </source>
</evidence>
<dbReference type="Pfam" id="PF01868">
    <property type="entry name" value="RNase_P-MRP_p29"/>
    <property type="match status" value="1"/>
</dbReference>
<accession>A0A5N5UEN1</accession>
<dbReference type="GO" id="GO:0030677">
    <property type="term" value="C:ribonuclease P complex"/>
    <property type="evidence" value="ECO:0007669"/>
    <property type="project" value="UniProtKB-UniRule"/>
</dbReference>
<proteinExistence type="inferred from homology"/>
<keyword evidence="1 6" id="KW-0963">Cytoplasm</keyword>
<comment type="catalytic activity">
    <reaction evidence="6">
        <text>Endonucleolytic cleavage of RNA, removing 5'-extranucleotides from tRNA precursor.</text>
        <dbReference type="EC" id="3.1.26.5"/>
    </reaction>
</comment>
<dbReference type="GO" id="GO:0001682">
    <property type="term" value="P:tRNA 5'-leader removal"/>
    <property type="evidence" value="ECO:0007669"/>
    <property type="project" value="UniProtKB-UniRule"/>
</dbReference>
<comment type="subcellular location">
    <subcellularLocation>
        <location evidence="6">Cytoplasm</location>
    </subcellularLocation>
</comment>
<dbReference type="HAMAP" id="MF_00754">
    <property type="entry name" value="RNase_P_1"/>
    <property type="match status" value="1"/>
</dbReference>
<dbReference type="Proteomes" id="UP000326302">
    <property type="component" value="Unassembled WGS sequence"/>
</dbReference>
<dbReference type="InterPro" id="IPR002730">
    <property type="entry name" value="Rpp29/RNP1"/>
</dbReference>
<dbReference type="OrthoDB" id="39019at2157"/>
<dbReference type="Proteomes" id="UP000326207">
    <property type="component" value="Unassembled WGS sequence"/>
</dbReference>
<keyword evidence="5 6" id="KW-0378">Hydrolase</keyword>
<dbReference type="InterPro" id="IPR036980">
    <property type="entry name" value="RNase_P/MRP_Rpp29_sf"/>
</dbReference>
<reference evidence="10 11" key="1">
    <citation type="submission" date="2019-10" db="EMBL/GenBank/DDBJ databases">
        <title>Unraveling microbial dark matter from salterns through culturing: the case of the genus Halosegnis.</title>
        <authorList>
            <person name="Duran-Viseras A."/>
            <person name="Andrei A.-S."/>
            <person name="Vera-Gargallo B."/>
            <person name="Ghai R."/>
            <person name="Sanchez-Porro C."/>
            <person name="Ventosa A."/>
        </authorList>
    </citation>
    <scope>NUCLEOTIDE SEQUENCE [LARGE SCALE GENOMIC DNA]</scope>
    <source>
        <strain evidence="8 11">F17-44</strain>
        <strain evidence="7 12">F18-79</strain>
        <strain evidence="9 10">F19-13</strain>
    </source>
</reference>
<organism evidence="8 11">
    <name type="scientific">Halosegnis rubeus</name>
    <dbReference type="NCBI Taxonomy" id="2212850"/>
    <lineage>
        <taxon>Archaea</taxon>
        <taxon>Methanobacteriati</taxon>
        <taxon>Methanobacteriota</taxon>
        <taxon>Stenosarchaea group</taxon>
        <taxon>Halobacteria</taxon>
        <taxon>Halobacteriales</taxon>
        <taxon>Natronomonadaceae</taxon>
        <taxon>Halosegnis</taxon>
    </lineage>
</organism>
<evidence type="ECO:0000256" key="1">
    <source>
        <dbReference type="ARBA" id="ARBA00022490"/>
    </source>
</evidence>
<comment type="caution">
    <text evidence="8">The sequence shown here is derived from an EMBL/GenBank/DDBJ whole genome shotgun (WGS) entry which is preliminary data.</text>
</comment>
<dbReference type="GO" id="GO:0005737">
    <property type="term" value="C:cytoplasm"/>
    <property type="evidence" value="ECO:0007669"/>
    <property type="project" value="UniProtKB-SubCell"/>
</dbReference>
<gene>
    <name evidence="6" type="primary">rnp1</name>
    <name evidence="7" type="ORF">DM867_00640</name>
    <name evidence="8" type="ORF">DMP03_07040</name>
    <name evidence="9" type="ORF">DP108_00535</name>
</gene>
<name>A0A5N5UEN1_9EURY</name>
<keyword evidence="2 6" id="KW-0819">tRNA processing</keyword>
<dbReference type="Gene3D" id="2.30.30.210">
    <property type="entry name" value="Ribonuclease P/MRP, subunit p29"/>
    <property type="match status" value="1"/>
</dbReference>